<organism evidence="1 2">
    <name type="scientific">Mycteria americana</name>
    <name type="common">Wood stork</name>
    <dbReference type="NCBI Taxonomy" id="33587"/>
    <lineage>
        <taxon>Eukaryota</taxon>
        <taxon>Metazoa</taxon>
        <taxon>Chordata</taxon>
        <taxon>Craniata</taxon>
        <taxon>Vertebrata</taxon>
        <taxon>Euteleostomi</taxon>
        <taxon>Archelosauria</taxon>
        <taxon>Archosauria</taxon>
        <taxon>Dinosauria</taxon>
        <taxon>Saurischia</taxon>
        <taxon>Theropoda</taxon>
        <taxon>Coelurosauria</taxon>
        <taxon>Aves</taxon>
        <taxon>Neognathae</taxon>
        <taxon>Neoaves</taxon>
        <taxon>Aequornithes</taxon>
        <taxon>Ciconiiformes</taxon>
        <taxon>Ciconiidae</taxon>
        <taxon>Mycteria</taxon>
    </lineage>
</organism>
<protein>
    <submittedName>
        <fullName evidence="1">Uncharacterized protein</fullName>
    </submittedName>
</protein>
<gene>
    <name evidence="1" type="ORF">QYF61_003773</name>
</gene>
<dbReference type="Proteomes" id="UP001333110">
    <property type="component" value="Unassembled WGS sequence"/>
</dbReference>
<keyword evidence="2" id="KW-1185">Reference proteome</keyword>
<sequence length="256" mass="28658">MLPNSFPSKPNCFSNSGYQLQITIPAACVPMYLKMRKGLLSRLKGCPGVVRNIVPIELELLQLELVPKVGLCLLLQQLEHHSTQEEVKEIPQYQQRSPADLPVVYGCNEPKRQLSHGLTSSIEHIGYNPFGEVRHRIQLIPAACLERKRALMEETLTDTELVKLPNTPTGHGQKKEVCSTLNYRSLEFSTVAAPGTEKDVLVCGCLLLVFTMPAPKWISTSARERSLTLSADFVSTSFRPRNFLGLSQMSKSRRQK</sequence>
<accession>A0AAN7NEE8</accession>
<comment type="caution">
    <text evidence="1">The sequence shown here is derived from an EMBL/GenBank/DDBJ whole genome shotgun (WGS) entry which is preliminary data.</text>
</comment>
<name>A0AAN7NEE8_MYCAM</name>
<evidence type="ECO:0000313" key="1">
    <source>
        <dbReference type="EMBL" id="KAK4823587.1"/>
    </source>
</evidence>
<proteinExistence type="predicted"/>
<dbReference type="AlphaFoldDB" id="A0AAN7NEE8"/>
<dbReference type="EMBL" id="JAUNZN010000003">
    <property type="protein sequence ID" value="KAK4823587.1"/>
    <property type="molecule type" value="Genomic_DNA"/>
</dbReference>
<evidence type="ECO:0000313" key="2">
    <source>
        <dbReference type="Proteomes" id="UP001333110"/>
    </source>
</evidence>
<reference evidence="1 2" key="1">
    <citation type="journal article" date="2023" name="J. Hered.">
        <title>Chromosome-level genome of the wood stork (Mycteria americana) provides insight into avian chromosome evolution.</title>
        <authorList>
            <person name="Flamio R. Jr."/>
            <person name="Ramstad K.M."/>
        </authorList>
    </citation>
    <scope>NUCLEOTIDE SEQUENCE [LARGE SCALE GENOMIC DNA]</scope>
    <source>
        <strain evidence="1">JAX WOST 10</strain>
    </source>
</reference>